<dbReference type="InterPro" id="IPR011990">
    <property type="entry name" value="TPR-like_helical_dom_sf"/>
</dbReference>
<dbReference type="OrthoDB" id="1467230at2"/>
<dbReference type="Gene3D" id="1.25.40.10">
    <property type="entry name" value="Tetratricopeptide repeat domain"/>
    <property type="match status" value="3"/>
</dbReference>
<dbReference type="SMART" id="SM00028">
    <property type="entry name" value="TPR"/>
    <property type="match status" value="17"/>
</dbReference>
<evidence type="ECO:0008006" key="5">
    <source>
        <dbReference type="Google" id="ProtNLM"/>
    </source>
</evidence>
<dbReference type="EMBL" id="VLPL01000001">
    <property type="protein sequence ID" value="TSJ47891.1"/>
    <property type="molecule type" value="Genomic_DNA"/>
</dbReference>
<evidence type="ECO:0000313" key="3">
    <source>
        <dbReference type="EMBL" id="TSJ47891.1"/>
    </source>
</evidence>
<accession>A0A556N701</accession>
<dbReference type="SUPFAM" id="SSF48452">
    <property type="entry name" value="TPR-like"/>
    <property type="match status" value="3"/>
</dbReference>
<dbReference type="InterPro" id="IPR019734">
    <property type="entry name" value="TPR_rpt"/>
</dbReference>
<dbReference type="RefSeq" id="WP_144331426.1">
    <property type="nucleotide sequence ID" value="NZ_VLPL01000001.1"/>
</dbReference>
<feature type="repeat" description="TPR" evidence="1">
    <location>
        <begin position="951"/>
        <end position="984"/>
    </location>
</feature>
<organism evidence="3 4">
    <name type="scientific">Fluviicola chungangensis</name>
    <dbReference type="NCBI Taxonomy" id="2597671"/>
    <lineage>
        <taxon>Bacteria</taxon>
        <taxon>Pseudomonadati</taxon>
        <taxon>Bacteroidota</taxon>
        <taxon>Flavobacteriia</taxon>
        <taxon>Flavobacteriales</taxon>
        <taxon>Crocinitomicaceae</taxon>
        <taxon>Fluviicola</taxon>
    </lineage>
</organism>
<evidence type="ECO:0000256" key="2">
    <source>
        <dbReference type="SAM" id="Coils"/>
    </source>
</evidence>
<reference evidence="3 4" key="1">
    <citation type="submission" date="2019-07" db="EMBL/GenBank/DDBJ databases">
        <authorList>
            <person name="Huq M.A."/>
        </authorList>
    </citation>
    <scope>NUCLEOTIDE SEQUENCE [LARGE SCALE GENOMIC DNA]</scope>
    <source>
        <strain evidence="3 4">MAH-3</strain>
    </source>
</reference>
<protein>
    <recommendedName>
        <fullName evidence="5">Tetratricopeptide repeat protein</fullName>
    </recommendedName>
</protein>
<evidence type="ECO:0000313" key="4">
    <source>
        <dbReference type="Proteomes" id="UP000316008"/>
    </source>
</evidence>
<comment type="caution">
    <text evidence="3">The sequence shown here is derived from an EMBL/GenBank/DDBJ whole genome shotgun (WGS) entry which is preliminary data.</text>
</comment>
<feature type="coiled-coil region" evidence="2">
    <location>
        <begin position="446"/>
        <end position="480"/>
    </location>
</feature>
<dbReference type="Proteomes" id="UP000316008">
    <property type="component" value="Unassembled WGS sequence"/>
</dbReference>
<evidence type="ECO:0000256" key="1">
    <source>
        <dbReference type="PROSITE-ProRule" id="PRU00339"/>
    </source>
</evidence>
<feature type="coiled-coil region" evidence="2">
    <location>
        <begin position="1495"/>
        <end position="1625"/>
    </location>
</feature>
<keyword evidence="4" id="KW-1185">Reference proteome</keyword>
<proteinExistence type="predicted"/>
<sequence length="1791" mass="200041">MRVRLLILISFFFLTNLVFGQIDMNFFIKTTNYTTGKKESGVTVKLMEGSSTVSTMTTDASGEVKLLLKAGKKYKVEVSKPGKVSRILNVNVSNVNDELLQGTAKPEGQAQISLFDEQPNVDYSYVKTNPITEFYFDGQNTVLQYDEILAEKMAKKIEKIMKDAEASQKQGEANYNSIIKQADALFAAKKYEDALAQYEAATKIKGKETEKHPNDRIIEIDGILKAAKSANLANSQLDSEYKALITAADGLRDQKKYPEAIARYQEALTKKQEQYPKDEIEKCEQAIENAKKDAENAAKYDAAMKGGDQFYAQKSWMAARDKYKEALKIRPGDAAATAKLADLEGKLNAQKSEQEKKQKYNDAVAAGDALMGEEKWNEAVAKYNEALTFEASATYPKSKIAEAKVKLDEIAKANALKEQIAKLITEGNTALAAKQYPGAKAKFEQVLALDKENAEAKAKIEEINKQLEFEKANAEKIAKAKQLVTEGDALDKGLKYADAKAKYQESLTLIPDAAVQAKIDAMDAKILAEGKKAEQKAKFDQAILDGDAALATSNFETAKKKYEEAQLLDAASQVPKQKLIELAKKETAANAEKDKNQKYQEALNAGVTAMGAKDYTTAKEKFLSATTIDNTKKEAKDKLAEVEKILADNAQAAAQKDKYTAALKAGNDLLGQNKLAEAKKKFEEAQTLDPVQTEPKEKIKEVEALIAKADKEKQITQLLADGAAALSRKDLSGAKGKYQQVLALEPTNTTASEKMTEILKLENDQASEAQKQATFDKLKGEGMSFQNQNKYAEAKQKYLEAKAIKSDEEIEKAIIWCDKKIAEELKDAELNKKYNTILAEAKELEAAKKYDEAIMKYGEALTVKNEQEPRNRIDAIKALKAQNAEQQKVEEQYLAAIKKGDDLVSAKKYTEAIQSYNAALVLKPYEKLPVEKAENAKKLSEQETSDGDQAYQKIIDVGNKAFEEKNYIKAKEMFNRAINFRPADQYPKQKLQQIADLEKEEKLAQDQQNQFIKKMAEADGLAKANKLPEAISTYKAAKTIKPDDITPDKKIAELEALLANKVDPAAEEQKLYEAAMSRGNNAAFSKDYNGAISQYEEALRHKAKDQTAVNKIAEMRQILDDIAKENAANKELQSLIAAADQEFNNNKWSDAKSAYDLILTKFPSNAYAYEQSKKCEIKLKEEADADKERIYRNIISSADDKFNTKNYDKAKELYERAVTQRPADPYPKQRLKEIQNITSQPVASKTTPEPKIQTVELKSLGEETDDSFIEGAARLQKAKETRKGRRTSKMVEKLRGTTDKNNELTKKQNNSALSADSTFAEIRVDNSARDAAANAKVQNNVDVMNQKSDEMTKSKEEYSTINQLNIVNQKEQLEAAEQAVIVSNNALDGSAVDNNEALKKATTNLGNTGVEMTNEAYSDITKNEETFTDIRTNQEKNSIDDFEERLAEEKKVKDAAIKQTELMNKNSNQAAERTVETKEVLKNVENNITIKTTDDKNLSLNNEEKMKEIEKVQSEKKLTNDLAHVENTARFADKNSETAKVVAEAISSRIEVHRENIEVVENKRDQKTEIDRADYNKTYLKNIENKKLLNEKVLEAEKREELPSIAAAENEKAFTEIQYANTQSQLEQQKMNDDKIVENKNKITHVQNQVQENSGENSHSAENDALIKNSVKELGTSTQIIAEKSDERAISAKKAIDEIESKQPEKTTTGAYDVDLTKYKEGVNQEQFDQLGADGLVSAVVTRRVVVIDGKANVYLRTQTMNIVTYSKNGQPCTELIWQKETQDAKLKRNY</sequence>
<name>A0A556N701_9FLAO</name>
<keyword evidence="1" id="KW-0802">TPR repeat</keyword>
<keyword evidence="2" id="KW-0175">Coiled coil</keyword>
<dbReference type="PROSITE" id="PS50005">
    <property type="entry name" value="TPR"/>
    <property type="match status" value="1"/>
</dbReference>
<gene>
    <name evidence="3" type="ORF">FO442_01815</name>
</gene>